<comment type="similarity">
    <text evidence="1">Belongs to the NDK family.</text>
</comment>
<proteinExistence type="inferred from homology"/>
<dbReference type="EMBL" id="BGZK01000374">
    <property type="protein sequence ID" value="GBP40001.1"/>
    <property type="molecule type" value="Genomic_DNA"/>
</dbReference>
<dbReference type="InterPro" id="IPR036850">
    <property type="entry name" value="NDK-like_dom_sf"/>
</dbReference>
<dbReference type="SUPFAM" id="SSF54919">
    <property type="entry name" value="Nucleoside diphosphate kinase, NDK"/>
    <property type="match status" value="1"/>
</dbReference>
<dbReference type="Pfam" id="PF00334">
    <property type="entry name" value="NDK"/>
    <property type="match status" value="1"/>
</dbReference>
<dbReference type="PROSITE" id="PS51374">
    <property type="entry name" value="NDPK_LIKE"/>
    <property type="match status" value="1"/>
</dbReference>
<dbReference type="OrthoDB" id="270127at2759"/>
<evidence type="ECO:0000259" key="2">
    <source>
        <dbReference type="SMART" id="SM00562"/>
    </source>
</evidence>
<dbReference type="InterPro" id="IPR034907">
    <property type="entry name" value="NDK-like_dom"/>
</dbReference>
<name>A0A4C1VMV8_EUMVA</name>
<keyword evidence="3" id="KW-0808">Transferase</keyword>
<organism evidence="3 4">
    <name type="scientific">Eumeta variegata</name>
    <name type="common">Bagworm moth</name>
    <name type="synonym">Eumeta japonica</name>
    <dbReference type="NCBI Taxonomy" id="151549"/>
    <lineage>
        <taxon>Eukaryota</taxon>
        <taxon>Metazoa</taxon>
        <taxon>Ecdysozoa</taxon>
        <taxon>Arthropoda</taxon>
        <taxon>Hexapoda</taxon>
        <taxon>Insecta</taxon>
        <taxon>Pterygota</taxon>
        <taxon>Neoptera</taxon>
        <taxon>Endopterygota</taxon>
        <taxon>Lepidoptera</taxon>
        <taxon>Glossata</taxon>
        <taxon>Ditrysia</taxon>
        <taxon>Tineoidea</taxon>
        <taxon>Psychidae</taxon>
        <taxon>Oiketicinae</taxon>
        <taxon>Eumeta</taxon>
    </lineage>
</organism>
<keyword evidence="3" id="KW-0418">Kinase</keyword>
<dbReference type="AlphaFoldDB" id="A0A4C1VMV8"/>
<comment type="caution">
    <text evidence="3">The sequence shown here is derived from an EMBL/GenBank/DDBJ whole genome shotgun (WGS) entry which is preliminary data.</text>
</comment>
<feature type="domain" description="Nucleoside diphosphate kinase-like" evidence="2">
    <location>
        <begin position="25"/>
        <end position="153"/>
    </location>
</feature>
<evidence type="ECO:0000313" key="3">
    <source>
        <dbReference type="EMBL" id="GBP40001.1"/>
    </source>
</evidence>
<evidence type="ECO:0000313" key="4">
    <source>
        <dbReference type="Proteomes" id="UP000299102"/>
    </source>
</evidence>
<protein>
    <submittedName>
        <fullName evidence="3">Nucleoside diphosphate kinase</fullName>
    </submittedName>
</protein>
<accession>A0A4C1VMV8</accession>
<reference evidence="3 4" key="1">
    <citation type="journal article" date="2019" name="Commun. Biol.">
        <title>The bagworm genome reveals a unique fibroin gene that provides high tensile strength.</title>
        <authorList>
            <person name="Kono N."/>
            <person name="Nakamura H."/>
            <person name="Ohtoshi R."/>
            <person name="Tomita M."/>
            <person name="Numata K."/>
            <person name="Arakawa K."/>
        </authorList>
    </citation>
    <scope>NUCLEOTIDE SEQUENCE [LARGE SCALE GENOMIC DNA]</scope>
</reference>
<dbReference type="SMART" id="SM00562">
    <property type="entry name" value="NDK"/>
    <property type="match status" value="1"/>
</dbReference>
<comment type="caution">
    <text evidence="1">Lacks conserved residue(s) required for the propagation of feature annotation.</text>
</comment>
<evidence type="ECO:0000256" key="1">
    <source>
        <dbReference type="PROSITE-ProRule" id="PRU00706"/>
    </source>
</evidence>
<dbReference type="GO" id="GO:0016301">
    <property type="term" value="F:kinase activity"/>
    <property type="evidence" value="ECO:0007669"/>
    <property type="project" value="UniProtKB-KW"/>
</dbReference>
<dbReference type="Proteomes" id="UP000299102">
    <property type="component" value="Unassembled WGS sequence"/>
</dbReference>
<dbReference type="Gene3D" id="3.30.70.141">
    <property type="entry name" value="Nucleoside diphosphate kinase-like domain"/>
    <property type="match status" value="1"/>
</dbReference>
<keyword evidence="4" id="KW-1185">Reference proteome</keyword>
<sequence>MQARARSGGRSRDALRRSTHMSAVLKLTFALIYPFETRITSAIFTVLSENSLHITKLKKTVMGLDDINFILRTRVNDPVYQFVTEHLRGKAVYGIEIVGKDVLSRLGKVIGDSDPAKAGAGTIRAIYGTDTIHNCIHVSSTLDDALKVTTATDMGTLKLNVDPSLGFKCGNAHLGESCAMEEDEVSYLHCSGRHTAASKVFPEPDRQKHIKISLAEESISISQAFKKTSPYW</sequence>
<gene>
    <name evidence="3" type="primary">ndk</name>
    <name evidence="3" type="ORF">EVAR_39230_1</name>
</gene>